<dbReference type="PANTHER" id="PTHR21549:SF1">
    <property type="entry name" value="COILED-COIL DOMAIN-CONTAINING PROTEIN 148"/>
    <property type="match status" value="1"/>
</dbReference>
<dbReference type="AlphaFoldDB" id="A0A024TFE5"/>
<dbReference type="GeneID" id="20090043"/>
<organism evidence="3">
    <name type="scientific">Aphanomyces invadans</name>
    <dbReference type="NCBI Taxonomy" id="157072"/>
    <lineage>
        <taxon>Eukaryota</taxon>
        <taxon>Sar</taxon>
        <taxon>Stramenopiles</taxon>
        <taxon>Oomycota</taxon>
        <taxon>Saprolegniomycetes</taxon>
        <taxon>Saprolegniales</taxon>
        <taxon>Verrucalvaceae</taxon>
        <taxon>Aphanomyces</taxon>
    </lineage>
</organism>
<dbReference type="eggNOG" id="ENOG502QV5F">
    <property type="taxonomic scope" value="Eukaryota"/>
</dbReference>
<dbReference type="InterPro" id="IPR039902">
    <property type="entry name" value="CCDC148/CCDC112"/>
</dbReference>
<feature type="coiled-coil region" evidence="2">
    <location>
        <begin position="318"/>
        <end position="423"/>
    </location>
</feature>
<dbReference type="VEuPathDB" id="FungiDB:H310_12993"/>
<gene>
    <name evidence="3" type="ORF">H310_12993</name>
</gene>
<dbReference type="EMBL" id="KI913997">
    <property type="protein sequence ID" value="ETV92763.1"/>
    <property type="molecule type" value="Genomic_DNA"/>
</dbReference>
<dbReference type="OrthoDB" id="448087at2759"/>
<name>A0A024TFE5_9STRA</name>
<accession>A0A024TFE5</accession>
<sequence length="539" mass="60250">MPSSSGKSSSAAAISDPASPEIVTYDGVLQSFVDDLQHHRLHWIKQIHADRDTRCALRDLVARVRIDHSTNGPLWLARVKPDLQNVMIDAIVGHHVVWEQLAADASATAQNAARAAAALHLCLRGGLAESGNQDSLDNAGAMLDFLGGSECPDAALKESLQRQALELYHRHNQDLRQLQQSFLQKCGVQDASVALSKTGGWPATDHDHFMKVFKDCEPKGIRNDQFVTRVAAEVTMQPLNAIRAHDTWYRSVRRLAQQRDDSMAEHTRRVQAFKDDARAAIAAATAAAVLTKAKEEELAQRLADQALMHAKVERFKGKRNAKADLAAHQAEIARLEAAAMQQAADRKRQKDHELKKKLLQDHKGWQHVNEMAQEEAKALLRAMEAEERKERDAFNADRVAFRIEEYEQKRDDLKRKALQKAEDDELRQRALDAIKLETPYAEKLNHIAVDPERTRKPTEAFTANVEAIQDGLGIHETGLFPSHGYDTDKLFKDARFKLGIALREAGLGSTDYARKAMSAIAVRNMGAYRHTPQAPSQLW</sequence>
<evidence type="ECO:0000256" key="2">
    <source>
        <dbReference type="SAM" id="Coils"/>
    </source>
</evidence>
<dbReference type="RefSeq" id="XP_008878533.1">
    <property type="nucleotide sequence ID" value="XM_008880311.1"/>
</dbReference>
<reference evidence="3" key="1">
    <citation type="submission" date="2013-12" db="EMBL/GenBank/DDBJ databases">
        <title>The Genome Sequence of Aphanomyces invadans NJM9701.</title>
        <authorList>
            <consortium name="The Broad Institute Genomics Platform"/>
            <person name="Russ C."/>
            <person name="Tyler B."/>
            <person name="van West P."/>
            <person name="Dieguez-Uribeondo J."/>
            <person name="Young S.K."/>
            <person name="Zeng Q."/>
            <person name="Gargeya S."/>
            <person name="Fitzgerald M."/>
            <person name="Abouelleil A."/>
            <person name="Alvarado L."/>
            <person name="Chapman S.B."/>
            <person name="Gainer-Dewar J."/>
            <person name="Goldberg J."/>
            <person name="Griggs A."/>
            <person name="Gujja S."/>
            <person name="Hansen M."/>
            <person name="Howarth C."/>
            <person name="Imamovic A."/>
            <person name="Ireland A."/>
            <person name="Larimer J."/>
            <person name="McCowan C."/>
            <person name="Murphy C."/>
            <person name="Pearson M."/>
            <person name="Poon T.W."/>
            <person name="Priest M."/>
            <person name="Roberts A."/>
            <person name="Saif S."/>
            <person name="Shea T."/>
            <person name="Sykes S."/>
            <person name="Wortman J."/>
            <person name="Nusbaum C."/>
            <person name="Birren B."/>
        </authorList>
    </citation>
    <scope>NUCLEOTIDE SEQUENCE [LARGE SCALE GENOMIC DNA]</scope>
    <source>
        <strain evidence="3">NJM9701</strain>
    </source>
</reference>
<evidence type="ECO:0000313" key="3">
    <source>
        <dbReference type="EMBL" id="ETV92763.1"/>
    </source>
</evidence>
<proteinExistence type="predicted"/>
<keyword evidence="1 2" id="KW-0175">Coiled coil</keyword>
<protein>
    <submittedName>
        <fullName evidence="3">Uncharacterized protein</fullName>
    </submittedName>
</protein>
<evidence type="ECO:0000256" key="1">
    <source>
        <dbReference type="ARBA" id="ARBA00023054"/>
    </source>
</evidence>
<dbReference type="PANTHER" id="PTHR21549">
    <property type="entry name" value="MUTATED IN BLADDER CANCER 1"/>
    <property type="match status" value="1"/>
</dbReference>